<dbReference type="OrthoDB" id="543536at2759"/>
<organism evidence="5 6">
    <name type="scientific">Pycnococcus provasolii</name>
    <dbReference type="NCBI Taxonomy" id="41880"/>
    <lineage>
        <taxon>Eukaryota</taxon>
        <taxon>Viridiplantae</taxon>
        <taxon>Chlorophyta</taxon>
        <taxon>Pseudoscourfieldiophyceae</taxon>
        <taxon>Pseudoscourfieldiales</taxon>
        <taxon>Pycnococcaceae</taxon>
        <taxon>Pycnococcus</taxon>
    </lineage>
</organism>
<feature type="compositionally biased region" description="Low complexity" evidence="2">
    <location>
        <begin position="837"/>
        <end position="847"/>
    </location>
</feature>
<evidence type="ECO:0000313" key="6">
    <source>
        <dbReference type="Proteomes" id="UP000660262"/>
    </source>
</evidence>
<keyword evidence="3" id="KW-0472">Membrane</keyword>
<dbReference type="InterPro" id="IPR002035">
    <property type="entry name" value="VWF_A"/>
</dbReference>
<feature type="compositionally biased region" description="Low complexity" evidence="2">
    <location>
        <begin position="574"/>
        <end position="598"/>
    </location>
</feature>
<dbReference type="AlphaFoldDB" id="A0A830HBM2"/>
<dbReference type="Proteomes" id="UP000660262">
    <property type="component" value="Unassembled WGS sequence"/>
</dbReference>
<evidence type="ECO:0000256" key="3">
    <source>
        <dbReference type="SAM" id="Phobius"/>
    </source>
</evidence>
<accession>A0A830HBM2</accession>
<dbReference type="PROSITE" id="PS50234">
    <property type="entry name" value="VWFA"/>
    <property type="match status" value="1"/>
</dbReference>
<feature type="region of interest" description="Disordered" evidence="2">
    <location>
        <begin position="570"/>
        <end position="603"/>
    </location>
</feature>
<dbReference type="CDD" id="cd00198">
    <property type="entry name" value="vWFA"/>
    <property type="match status" value="1"/>
</dbReference>
<evidence type="ECO:0000313" key="5">
    <source>
        <dbReference type="EMBL" id="GHP02759.1"/>
    </source>
</evidence>
<sequence length="937" mass="100005">MAAAARAPLSSSLPLLATEDVPLVSHLHGRMRRAERGIDRTELKRAVKYGKRSRANPGRNGQPRWKYVHNDIVYITDETSRHEITSWRTRDDDAEEEDEAGELNDDVTVGATGTHVVIIVDDSGSMRTNDIPGYEHRKQAVYNCLKKDFFLPQVATAGDAKVSTHGEVFASLIRFNDEATVIFERVQADKEVSKKVMLNKLDKERNKRARSHGNYLPALRAADELLAKDSRSFARLMVLLLSDGAPSDHQEMECKHGTMVWRSFGESLGKVSFIECPTGGRRCRWLVKDREQRECVEWAKKLATKYGEDRVVITTVAFGDPKQNFSTLEKMTRSYVGLPLWKHHESIGHFSLGHGQSRASNTCGCSCVAGQPCSFPLAVRKTPPGSASRSRTSCIAAAATTTKSSVIPAQSSASTDLGCVAMTARESGSRRGKPLADMPRAAAAKIPAPASTMATQVVVVVEVQREVPPSRLVASSLRGMVNNAYESSDDDDGVVFLDDDADADGQHQDQSQGANENATENATKLGSDAGAVNQSPQPVSSVPVRVAELERELAAARAAQRALAAKLVRGVTDSSESSAVNSSSSQPTTADAPAAPVPQHDPEDQAWQQALLDGNRRLEEELGEARMRIEALDAAAALARRDAEAAESRRRAAAKAAEAASDDSSAAAAAAAAVAESAEREADSLRETILDMQSRHAIKLSRHDEIAKARAAELEASLAEADAMAQAVREEAQAKAAAAASAASAAWEAKHSESARELAKAREEMNELRTRAGRLEAGAATLGNAHSDVQRLTAELDTLRAMSRRDLEEKERTIARLTGDLEMALGGPLTDSQSLRAATSSSTSSASGDVGSAMETTFTFTRRPETPVLAFMALLLIAVIILIVEYGGAAMCALEAMGIYLGAGCGSGSALAASKASAIADATQGDTAERDLGVLAG</sequence>
<evidence type="ECO:0000256" key="2">
    <source>
        <dbReference type="SAM" id="MobiDB-lite"/>
    </source>
</evidence>
<feature type="compositionally biased region" description="Acidic residues" evidence="2">
    <location>
        <begin position="487"/>
        <end position="503"/>
    </location>
</feature>
<gene>
    <name evidence="5" type="ORF">PPROV_000151400</name>
</gene>
<dbReference type="SMART" id="SM00327">
    <property type="entry name" value="VWA"/>
    <property type="match status" value="1"/>
</dbReference>
<comment type="caution">
    <text evidence="5">The sequence shown here is derived from an EMBL/GenBank/DDBJ whole genome shotgun (WGS) entry which is preliminary data.</text>
</comment>
<dbReference type="EMBL" id="BNJQ01000004">
    <property type="protein sequence ID" value="GHP02759.1"/>
    <property type="molecule type" value="Genomic_DNA"/>
</dbReference>
<feature type="domain" description="VWFA" evidence="4">
    <location>
        <begin position="115"/>
        <end position="332"/>
    </location>
</feature>
<feature type="coiled-coil region" evidence="1">
    <location>
        <begin position="615"/>
        <end position="778"/>
    </location>
</feature>
<keyword evidence="3" id="KW-1133">Transmembrane helix</keyword>
<evidence type="ECO:0000256" key="1">
    <source>
        <dbReference type="SAM" id="Coils"/>
    </source>
</evidence>
<feature type="region of interest" description="Disordered" evidence="2">
    <location>
        <begin position="484"/>
        <end position="519"/>
    </location>
</feature>
<feature type="region of interest" description="Disordered" evidence="2">
    <location>
        <begin position="830"/>
        <end position="850"/>
    </location>
</feature>
<keyword evidence="1" id="KW-0175">Coiled coil</keyword>
<dbReference type="SUPFAM" id="SSF53300">
    <property type="entry name" value="vWA-like"/>
    <property type="match status" value="1"/>
</dbReference>
<evidence type="ECO:0000259" key="4">
    <source>
        <dbReference type="PROSITE" id="PS50234"/>
    </source>
</evidence>
<name>A0A830HBM2_9CHLO</name>
<proteinExistence type="predicted"/>
<keyword evidence="6" id="KW-1185">Reference proteome</keyword>
<reference evidence="5" key="1">
    <citation type="submission" date="2020-10" db="EMBL/GenBank/DDBJ databases">
        <title>Unveiling of a novel bifunctional photoreceptor, Dualchrome1, isolated from a cosmopolitan green alga.</title>
        <authorList>
            <person name="Suzuki S."/>
            <person name="Kawachi M."/>
        </authorList>
    </citation>
    <scope>NUCLEOTIDE SEQUENCE</scope>
    <source>
        <strain evidence="5">NIES 2893</strain>
    </source>
</reference>
<dbReference type="Gene3D" id="3.40.50.410">
    <property type="entry name" value="von Willebrand factor, type A domain"/>
    <property type="match status" value="1"/>
</dbReference>
<protein>
    <recommendedName>
        <fullName evidence="4">VWFA domain-containing protein</fullName>
    </recommendedName>
</protein>
<feature type="transmembrane region" description="Helical" evidence="3">
    <location>
        <begin position="868"/>
        <end position="887"/>
    </location>
</feature>
<keyword evidence="3" id="KW-0812">Transmembrane</keyword>
<dbReference type="InterPro" id="IPR036465">
    <property type="entry name" value="vWFA_dom_sf"/>
</dbReference>